<dbReference type="OrthoDB" id="5525680at2759"/>
<dbReference type="AlphaFoldDB" id="A0A0C4DMH2"/>
<name>A0A0C4DMH2_MAGP6</name>
<evidence type="ECO:0008006" key="5">
    <source>
        <dbReference type="Google" id="ProtNLM"/>
    </source>
</evidence>
<evidence type="ECO:0000313" key="3">
    <source>
        <dbReference type="EnsemblFungi" id="MAPG_00979T0"/>
    </source>
</evidence>
<organism evidence="3 4">
    <name type="scientific">Magnaporthiopsis poae (strain ATCC 64411 / 73-15)</name>
    <name type="common">Kentucky bluegrass fungus</name>
    <name type="synonym">Magnaporthe poae</name>
    <dbReference type="NCBI Taxonomy" id="644358"/>
    <lineage>
        <taxon>Eukaryota</taxon>
        <taxon>Fungi</taxon>
        <taxon>Dikarya</taxon>
        <taxon>Ascomycota</taxon>
        <taxon>Pezizomycotina</taxon>
        <taxon>Sordariomycetes</taxon>
        <taxon>Sordariomycetidae</taxon>
        <taxon>Magnaporthales</taxon>
        <taxon>Magnaporthaceae</taxon>
        <taxon>Magnaporthiopsis</taxon>
    </lineage>
</organism>
<reference evidence="2" key="3">
    <citation type="submission" date="2011-03" db="EMBL/GenBank/DDBJ databases">
        <title>Annotation of Magnaporthe poae ATCC 64411.</title>
        <authorList>
            <person name="Ma L.-J."/>
            <person name="Dead R."/>
            <person name="Young S.K."/>
            <person name="Zeng Q."/>
            <person name="Gargeya S."/>
            <person name="Fitzgerald M."/>
            <person name="Haas B."/>
            <person name="Abouelleil A."/>
            <person name="Alvarado L."/>
            <person name="Arachchi H.M."/>
            <person name="Berlin A."/>
            <person name="Brown A."/>
            <person name="Chapman S.B."/>
            <person name="Chen Z."/>
            <person name="Dunbar C."/>
            <person name="Freedman E."/>
            <person name="Gearin G."/>
            <person name="Gellesch M."/>
            <person name="Goldberg J."/>
            <person name="Griggs A."/>
            <person name="Gujja S."/>
            <person name="Heiman D."/>
            <person name="Howarth C."/>
            <person name="Larson L."/>
            <person name="Lui A."/>
            <person name="MacDonald P.J.P."/>
            <person name="Mehta T."/>
            <person name="Montmayeur A."/>
            <person name="Murphy C."/>
            <person name="Neiman D."/>
            <person name="Pearson M."/>
            <person name="Priest M."/>
            <person name="Roberts A."/>
            <person name="Saif S."/>
            <person name="Shea T."/>
            <person name="Shenoy N."/>
            <person name="Sisk P."/>
            <person name="Stolte C."/>
            <person name="Sykes S."/>
            <person name="Yandava C."/>
            <person name="Wortman J."/>
            <person name="Nusbaum C."/>
            <person name="Birren B."/>
        </authorList>
    </citation>
    <scope>NUCLEOTIDE SEQUENCE</scope>
    <source>
        <strain evidence="2">ATCC 64411</strain>
    </source>
</reference>
<keyword evidence="4" id="KW-1185">Reference proteome</keyword>
<dbReference type="EMBL" id="GL876966">
    <property type="protein sequence ID" value="KLU81898.1"/>
    <property type="molecule type" value="Genomic_DNA"/>
</dbReference>
<evidence type="ECO:0000313" key="4">
    <source>
        <dbReference type="Proteomes" id="UP000011715"/>
    </source>
</evidence>
<dbReference type="Proteomes" id="UP000011715">
    <property type="component" value="Unassembled WGS sequence"/>
</dbReference>
<dbReference type="EMBL" id="ADBL01000231">
    <property type="status" value="NOT_ANNOTATED_CDS"/>
    <property type="molecule type" value="Genomic_DNA"/>
</dbReference>
<accession>A0A0C4DMH2</accession>
<dbReference type="InterPro" id="IPR052053">
    <property type="entry name" value="IM_YidH-like"/>
</dbReference>
<reference evidence="2" key="2">
    <citation type="submission" date="2010-05" db="EMBL/GenBank/DDBJ databases">
        <title>The Genome Sequence of Magnaporthe poae strain ATCC 64411.</title>
        <authorList>
            <consortium name="The Broad Institute Genome Sequencing Platform"/>
            <consortium name="Broad Institute Genome Sequencing Center for Infectious Disease"/>
            <person name="Ma L.-J."/>
            <person name="Dead R."/>
            <person name="Young S."/>
            <person name="Zeng Q."/>
            <person name="Koehrsen M."/>
            <person name="Alvarado L."/>
            <person name="Berlin A."/>
            <person name="Chapman S.B."/>
            <person name="Chen Z."/>
            <person name="Freedman E."/>
            <person name="Gellesch M."/>
            <person name="Goldberg J."/>
            <person name="Griggs A."/>
            <person name="Gujja S."/>
            <person name="Heilman E.R."/>
            <person name="Heiman D."/>
            <person name="Hepburn T."/>
            <person name="Howarth C."/>
            <person name="Jen D."/>
            <person name="Larson L."/>
            <person name="Mehta T."/>
            <person name="Neiman D."/>
            <person name="Pearson M."/>
            <person name="Roberts A."/>
            <person name="Saif S."/>
            <person name="Shea T."/>
            <person name="Shenoy N."/>
            <person name="Sisk P."/>
            <person name="Stolte C."/>
            <person name="Sykes S."/>
            <person name="Walk T."/>
            <person name="White J."/>
            <person name="Yandava C."/>
            <person name="Haas B."/>
            <person name="Nusbaum C."/>
            <person name="Birren B."/>
        </authorList>
    </citation>
    <scope>NUCLEOTIDE SEQUENCE</scope>
    <source>
        <strain evidence="2">ATCC 64411</strain>
    </source>
</reference>
<feature type="transmembrane region" description="Helical" evidence="1">
    <location>
        <begin position="32"/>
        <end position="51"/>
    </location>
</feature>
<feature type="transmembrane region" description="Helical" evidence="1">
    <location>
        <begin position="72"/>
        <end position="91"/>
    </location>
</feature>
<keyword evidence="1" id="KW-0812">Transmembrane</keyword>
<dbReference type="PANTHER" id="PTHR34187">
    <property type="entry name" value="FGR18P"/>
    <property type="match status" value="1"/>
</dbReference>
<reference evidence="3" key="5">
    <citation type="submission" date="2015-06" db="UniProtKB">
        <authorList>
            <consortium name="EnsemblFungi"/>
        </authorList>
    </citation>
    <scope>IDENTIFICATION</scope>
    <source>
        <strain evidence="3">ATCC 64411</strain>
    </source>
</reference>
<dbReference type="eggNOG" id="ENOG502S23D">
    <property type="taxonomic scope" value="Eukaryota"/>
</dbReference>
<dbReference type="OMA" id="PWAVFIS"/>
<keyword evidence="1" id="KW-1133">Transmembrane helix</keyword>
<reference evidence="4" key="1">
    <citation type="submission" date="2010-05" db="EMBL/GenBank/DDBJ databases">
        <title>The genome sequence of Magnaporthe poae strain ATCC 64411.</title>
        <authorList>
            <person name="Ma L.-J."/>
            <person name="Dead R."/>
            <person name="Young S."/>
            <person name="Zeng Q."/>
            <person name="Koehrsen M."/>
            <person name="Alvarado L."/>
            <person name="Berlin A."/>
            <person name="Chapman S.B."/>
            <person name="Chen Z."/>
            <person name="Freedman E."/>
            <person name="Gellesch M."/>
            <person name="Goldberg J."/>
            <person name="Griggs A."/>
            <person name="Gujja S."/>
            <person name="Heilman E.R."/>
            <person name="Heiman D."/>
            <person name="Hepburn T."/>
            <person name="Howarth C."/>
            <person name="Jen D."/>
            <person name="Larson L."/>
            <person name="Mehta T."/>
            <person name="Neiman D."/>
            <person name="Pearson M."/>
            <person name="Roberts A."/>
            <person name="Saif S."/>
            <person name="Shea T."/>
            <person name="Shenoy N."/>
            <person name="Sisk P."/>
            <person name="Stolte C."/>
            <person name="Sykes S."/>
            <person name="Walk T."/>
            <person name="White J."/>
            <person name="Yandava C."/>
            <person name="Haas B."/>
            <person name="Nusbaum C."/>
            <person name="Birren B."/>
        </authorList>
    </citation>
    <scope>NUCLEOTIDE SEQUENCE [LARGE SCALE GENOMIC DNA]</scope>
    <source>
        <strain evidence="4">ATCC 64411 / 73-15</strain>
    </source>
</reference>
<gene>
    <name evidence="2" type="ORF">MAPG_00979</name>
</gene>
<reference evidence="3" key="4">
    <citation type="journal article" date="2015" name="G3 (Bethesda)">
        <title>Genome sequences of three phytopathogenic species of the Magnaporthaceae family of fungi.</title>
        <authorList>
            <person name="Okagaki L.H."/>
            <person name="Nunes C.C."/>
            <person name="Sailsbery J."/>
            <person name="Clay B."/>
            <person name="Brown D."/>
            <person name="John T."/>
            <person name="Oh Y."/>
            <person name="Young N."/>
            <person name="Fitzgerald M."/>
            <person name="Haas B.J."/>
            <person name="Zeng Q."/>
            <person name="Young S."/>
            <person name="Adiconis X."/>
            <person name="Fan L."/>
            <person name="Levin J.Z."/>
            <person name="Mitchell T.K."/>
            <person name="Okubara P.A."/>
            <person name="Farman M.L."/>
            <person name="Kohn L.M."/>
            <person name="Birren B."/>
            <person name="Ma L.-J."/>
            <person name="Dean R.A."/>
        </authorList>
    </citation>
    <scope>NUCLEOTIDE SEQUENCE</scope>
    <source>
        <strain evidence="3">ATCC 64411 / 73-15</strain>
    </source>
</reference>
<protein>
    <recommendedName>
        <fullName evidence="5">DUF202 domain-containing protein</fullName>
    </recommendedName>
</protein>
<dbReference type="VEuPathDB" id="FungiDB:MAPG_00979"/>
<evidence type="ECO:0000256" key="1">
    <source>
        <dbReference type="SAM" id="Phobius"/>
    </source>
</evidence>
<sequence>MFMALVSSAIVMSFHLKNRPSAIELRMAKPLGLVFWALSLACLALGLSNYIKTVNKYGRRAALVQSGWKTQGILTMIVFVIVGTCVTLLVINRLVQNGP</sequence>
<dbReference type="PANTHER" id="PTHR34187:SF3">
    <property type="entry name" value="DUF DOMAIN PROTEIN (AFU_ORTHOLOGUE AFUA_6G11150)"/>
    <property type="match status" value="1"/>
</dbReference>
<keyword evidence="1" id="KW-0472">Membrane</keyword>
<evidence type="ECO:0000313" key="2">
    <source>
        <dbReference type="EMBL" id="KLU81898.1"/>
    </source>
</evidence>
<proteinExistence type="predicted"/>
<dbReference type="EnsemblFungi" id="MAPG_00979T0">
    <property type="protein sequence ID" value="MAPG_00979T0"/>
    <property type="gene ID" value="MAPG_00979"/>
</dbReference>